<dbReference type="EMBL" id="PNGI01000021">
    <property type="protein sequence ID" value="PMC08741.1"/>
    <property type="molecule type" value="Genomic_DNA"/>
</dbReference>
<proteinExistence type="predicted"/>
<evidence type="ECO:0000313" key="1">
    <source>
        <dbReference type="EMBL" id="PMC08741.1"/>
    </source>
</evidence>
<dbReference type="Gene3D" id="1.50.10.20">
    <property type="match status" value="1"/>
</dbReference>
<dbReference type="Pfam" id="PF05147">
    <property type="entry name" value="LANC_like"/>
    <property type="match status" value="1"/>
</dbReference>
<dbReference type="AlphaFoldDB" id="A0A2N6Q445"/>
<organism evidence="1 2">
    <name type="scientific">Hoylesella timonensis</name>
    <dbReference type="NCBI Taxonomy" id="386414"/>
    <lineage>
        <taxon>Bacteria</taxon>
        <taxon>Pseudomonadati</taxon>
        <taxon>Bacteroidota</taxon>
        <taxon>Bacteroidia</taxon>
        <taxon>Bacteroidales</taxon>
        <taxon>Prevotellaceae</taxon>
        <taxon>Hoylesella</taxon>
    </lineage>
</organism>
<evidence type="ECO:0008006" key="3">
    <source>
        <dbReference type="Google" id="ProtNLM"/>
    </source>
</evidence>
<gene>
    <name evidence="1" type="ORF">CJ232_08930</name>
</gene>
<dbReference type="Proteomes" id="UP000235661">
    <property type="component" value="Unassembled WGS sequence"/>
</dbReference>
<name>A0A2N6Q445_9BACT</name>
<dbReference type="SUPFAM" id="SSF158745">
    <property type="entry name" value="LanC-like"/>
    <property type="match status" value="1"/>
</dbReference>
<evidence type="ECO:0000313" key="2">
    <source>
        <dbReference type="Proteomes" id="UP000235661"/>
    </source>
</evidence>
<sequence>MDRLNFNKEQKLLHHLILHSYDSPMALGLFDGMAGVMLVLANYSRERNEPNVECVSDFLMEKIISHIPKDMTIGLAHGLAGIGWAIEYLIQNGYMKGCGIDLTEEIDKQIMALNIHRIKDESLDTGSLGLAHYVLAHMQGAIQQRKFAFDQKYLDDWEELLTINKAKNDTWKSLDHTYSCIIKGNMIYDMNPYQFCQVPKRVPMTNLGLRRGLAGYIGLHLLS</sequence>
<reference evidence="1 2" key="1">
    <citation type="submission" date="2017-09" db="EMBL/GenBank/DDBJ databases">
        <title>Bacterial strain isolated from the female urinary microbiota.</title>
        <authorList>
            <person name="Thomas-White K."/>
            <person name="Kumar N."/>
            <person name="Forster S."/>
            <person name="Putonti C."/>
            <person name="Lawley T."/>
            <person name="Wolfe A.J."/>
        </authorList>
    </citation>
    <scope>NUCLEOTIDE SEQUENCE [LARGE SCALE GENOMIC DNA]</scope>
    <source>
        <strain evidence="1 2">UMB0818</strain>
    </source>
</reference>
<dbReference type="InterPro" id="IPR007822">
    <property type="entry name" value="LANC-like"/>
</dbReference>
<dbReference type="RefSeq" id="WP_102188733.1">
    <property type="nucleotide sequence ID" value="NZ_PNGI01000021.1"/>
</dbReference>
<protein>
    <recommendedName>
        <fullName evidence="3">Lanthionine synthetase</fullName>
    </recommendedName>
</protein>
<accession>A0A2N6Q445</accession>
<dbReference type="GO" id="GO:0031179">
    <property type="term" value="P:peptide modification"/>
    <property type="evidence" value="ECO:0007669"/>
    <property type="project" value="InterPro"/>
</dbReference>
<comment type="caution">
    <text evidence="1">The sequence shown here is derived from an EMBL/GenBank/DDBJ whole genome shotgun (WGS) entry which is preliminary data.</text>
</comment>